<protein>
    <submittedName>
        <fullName evidence="2">Uncharacterized protein</fullName>
    </submittedName>
</protein>
<proteinExistence type="predicted"/>
<sequence length="79" mass="9498">MSADLQSAAFDRSAISPYEHYILYFRALSIPKTLFLFTSLFNIFILNNLHFFLTKHYFLKNIDLFDFFIKMELHIKKLN</sequence>
<dbReference type="AntiFam" id="ANF00020">
    <property type="entry name" value="tRNA translation"/>
</dbReference>
<comment type="caution">
    <text evidence="2">The sequence shown here is derived from an EMBL/GenBank/DDBJ whole genome shotgun (WGS) entry which is preliminary data.</text>
</comment>
<reference evidence="2 3" key="1">
    <citation type="journal article" date="2013" name="Genome Announc.">
        <title>Draft Genome Sequence of Holospora undulata Strain HU1, a Micronucleus-Specific Symbiont of the Ciliate Paramecium caudatum.</title>
        <authorList>
            <person name="Dohra H."/>
            <person name="Suzuki H."/>
            <person name="Suzuki T."/>
            <person name="Tanaka K."/>
            <person name="Fujishima M."/>
        </authorList>
    </citation>
    <scope>NUCLEOTIDE SEQUENCE [LARGE SCALE GENOMIC DNA]</scope>
    <source>
        <strain evidence="2 3">HU1</strain>
    </source>
</reference>
<dbReference type="Proteomes" id="UP000026922">
    <property type="component" value="Unassembled WGS sequence"/>
</dbReference>
<dbReference type="AlphaFoldDB" id="A0A061JHY8"/>
<feature type="transmembrane region" description="Helical" evidence="1">
    <location>
        <begin position="34"/>
        <end position="53"/>
    </location>
</feature>
<dbReference type="EMBL" id="ARPM03000113">
    <property type="protein sequence ID" value="ETZ05127.1"/>
    <property type="molecule type" value="Genomic_DNA"/>
</dbReference>
<organism evidence="2 3">
    <name type="scientific">Holospora undulata HU1</name>
    <dbReference type="NCBI Taxonomy" id="1321371"/>
    <lineage>
        <taxon>Bacteria</taxon>
        <taxon>Pseudomonadati</taxon>
        <taxon>Pseudomonadota</taxon>
        <taxon>Alphaproteobacteria</taxon>
        <taxon>Holosporales</taxon>
        <taxon>Holosporaceae</taxon>
        <taxon>Holospora</taxon>
    </lineage>
</organism>
<gene>
    <name evidence="2" type="ORF">K737_300442</name>
</gene>
<keyword evidence="1" id="KW-1133">Transmembrane helix</keyword>
<keyword evidence="1" id="KW-0472">Membrane</keyword>
<keyword evidence="1" id="KW-0812">Transmembrane</keyword>
<name>A0A061JHY8_9PROT</name>
<accession>A0A061JHY8</accession>
<keyword evidence="3" id="KW-1185">Reference proteome</keyword>
<evidence type="ECO:0000256" key="1">
    <source>
        <dbReference type="SAM" id="Phobius"/>
    </source>
</evidence>
<evidence type="ECO:0000313" key="3">
    <source>
        <dbReference type="Proteomes" id="UP000026922"/>
    </source>
</evidence>
<evidence type="ECO:0000313" key="2">
    <source>
        <dbReference type="EMBL" id="ETZ05127.1"/>
    </source>
</evidence>